<dbReference type="Proteomes" id="UP000070054">
    <property type="component" value="Unassembled WGS sequence"/>
</dbReference>
<dbReference type="OrthoDB" id="3205825at2759"/>
<dbReference type="PANTHER" id="PTHR35179">
    <property type="entry name" value="PROTEIN CBG02620"/>
    <property type="match status" value="1"/>
</dbReference>
<feature type="transmembrane region" description="Helical" evidence="1">
    <location>
        <begin position="89"/>
        <end position="113"/>
    </location>
</feature>
<gene>
    <name evidence="2" type="ORF">CNYM01_07534</name>
</gene>
<keyword evidence="1" id="KW-1133">Transmembrane helix</keyword>
<evidence type="ECO:0000256" key="1">
    <source>
        <dbReference type="SAM" id="Phobius"/>
    </source>
</evidence>
<keyword evidence="3" id="KW-1185">Reference proteome</keyword>
<reference evidence="2 3" key="1">
    <citation type="submission" date="2014-02" db="EMBL/GenBank/DDBJ databases">
        <title>The genome sequence of Colletotrichum nymphaeae SA-01.</title>
        <authorList>
            <person name="Baroncelli R."/>
            <person name="Thon M.R."/>
        </authorList>
    </citation>
    <scope>NUCLEOTIDE SEQUENCE [LARGE SCALE GENOMIC DNA]</scope>
    <source>
        <strain evidence="2 3">SA-01</strain>
    </source>
</reference>
<evidence type="ECO:0000313" key="2">
    <source>
        <dbReference type="EMBL" id="KXH38344.1"/>
    </source>
</evidence>
<protein>
    <recommendedName>
        <fullName evidence="4">Integral membrane protein</fullName>
    </recommendedName>
</protein>
<evidence type="ECO:0000313" key="3">
    <source>
        <dbReference type="Proteomes" id="UP000070054"/>
    </source>
</evidence>
<feature type="transmembrane region" description="Helical" evidence="1">
    <location>
        <begin position="20"/>
        <end position="42"/>
    </location>
</feature>
<keyword evidence="1" id="KW-0812">Transmembrane</keyword>
<feature type="transmembrane region" description="Helical" evidence="1">
    <location>
        <begin position="202"/>
        <end position="229"/>
    </location>
</feature>
<feature type="transmembrane region" description="Helical" evidence="1">
    <location>
        <begin position="172"/>
        <end position="190"/>
    </location>
</feature>
<sequence>MAITVDIEATMGAQAFGTAVYSLEIPSIYFGITIGLTILIAVKASQQTVSIYMKTNSFFNLYVWMIWVLLIANLLQAIINWLFIRGDLLGTFGFFFGSCILWTLQTQLALQIIANRLGLVMMDKSRVKIMKISLLVIVGIINISVACIWIPARLTQKEPFVRINEIWDRMEKIIYLILDLTLNAIFLRKVRRELIAGGLTKYWLLFNCNVAAVSVSLSMDILIIVMMSLPNPFLYAITHPVAYSVKLVIEMLMADLISTIARQPHQLLSRSDV</sequence>
<accession>A0A135SQY6</accession>
<proteinExistence type="predicted"/>
<organism evidence="2 3">
    <name type="scientific">Colletotrichum nymphaeae SA-01</name>
    <dbReference type="NCBI Taxonomy" id="1460502"/>
    <lineage>
        <taxon>Eukaryota</taxon>
        <taxon>Fungi</taxon>
        <taxon>Dikarya</taxon>
        <taxon>Ascomycota</taxon>
        <taxon>Pezizomycotina</taxon>
        <taxon>Sordariomycetes</taxon>
        <taxon>Hypocreomycetidae</taxon>
        <taxon>Glomerellales</taxon>
        <taxon>Glomerellaceae</taxon>
        <taxon>Colletotrichum</taxon>
        <taxon>Colletotrichum acutatum species complex</taxon>
    </lineage>
</organism>
<dbReference type="EMBL" id="JEMN01001406">
    <property type="protein sequence ID" value="KXH38344.1"/>
    <property type="molecule type" value="Genomic_DNA"/>
</dbReference>
<evidence type="ECO:0008006" key="4">
    <source>
        <dbReference type="Google" id="ProtNLM"/>
    </source>
</evidence>
<feature type="transmembrane region" description="Helical" evidence="1">
    <location>
        <begin position="134"/>
        <end position="152"/>
    </location>
</feature>
<feature type="transmembrane region" description="Helical" evidence="1">
    <location>
        <begin position="62"/>
        <end position="83"/>
    </location>
</feature>
<comment type="caution">
    <text evidence="2">The sequence shown here is derived from an EMBL/GenBank/DDBJ whole genome shotgun (WGS) entry which is preliminary data.</text>
</comment>
<dbReference type="AlphaFoldDB" id="A0A135SQY6"/>
<dbReference type="PANTHER" id="PTHR35179:SF1">
    <property type="entry name" value="INTEGRAL MEMBRANE PROTEIN"/>
    <property type="match status" value="1"/>
</dbReference>
<keyword evidence="1" id="KW-0472">Membrane</keyword>
<name>A0A135SQY6_9PEZI</name>